<organism evidence="3 4">
    <name type="scientific">Candidatus Woesebacteria bacterium GW2011_GWB1_38_8b</name>
    <dbReference type="NCBI Taxonomy" id="1618571"/>
    <lineage>
        <taxon>Bacteria</taxon>
        <taxon>Candidatus Woeseibacteriota</taxon>
    </lineage>
</organism>
<dbReference type="GO" id="GO:0008757">
    <property type="term" value="F:S-adenosylmethionine-dependent methyltransferase activity"/>
    <property type="evidence" value="ECO:0007669"/>
    <property type="project" value="InterPro"/>
</dbReference>
<evidence type="ECO:0000313" key="4">
    <source>
        <dbReference type="Proteomes" id="UP000033944"/>
    </source>
</evidence>
<name>A0A0G0PD58_9BACT</name>
<protein>
    <recommendedName>
        <fullName evidence="2">Methyltransferase type 11 domain-containing protein</fullName>
    </recommendedName>
</protein>
<gene>
    <name evidence="3" type="ORF">UT10_C0009G0010</name>
</gene>
<dbReference type="InterPro" id="IPR029063">
    <property type="entry name" value="SAM-dependent_MTases_sf"/>
</dbReference>
<feature type="domain" description="Methyltransferase type 11" evidence="2">
    <location>
        <begin position="43"/>
        <end position="135"/>
    </location>
</feature>
<dbReference type="Pfam" id="PF08241">
    <property type="entry name" value="Methyltransf_11"/>
    <property type="match status" value="1"/>
</dbReference>
<dbReference type="EMBL" id="LBVN01000009">
    <property type="protein sequence ID" value="KKQ87206.1"/>
    <property type="molecule type" value="Genomic_DNA"/>
</dbReference>
<dbReference type="Gene3D" id="3.40.50.150">
    <property type="entry name" value="Vaccinia Virus protein VP39"/>
    <property type="match status" value="1"/>
</dbReference>
<proteinExistence type="predicted"/>
<dbReference type="PATRIC" id="fig|1618571.3.peg.445"/>
<keyword evidence="1" id="KW-0808">Transferase</keyword>
<dbReference type="CDD" id="cd02440">
    <property type="entry name" value="AdoMet_MTases"/>
    <property type="match status" value="1"/>
</dbReference>
<dbReference type="Proteomes" id="UP000033944">
    <property type="component" value="Unassembled WGS sequence"/>
</dbReference>
<evidence type="ECO:0000313" key="3">
    <source>
        <dbReference type="EMBL" id="KKQ87206.1"/>
    </source>
</evidence>
<reference evidence="3 4" key="1">
    <citation type="journal article" date="2015" name="Nature">
        <title>rRNA introns, odd ribosomes, and small enigmatic genomes across a large radiation of phyla.</title>
        <authorList>
            <person name="Brown C.T."/>
            <person name="Hug L.A."/>
            <person name="Thomas B.C."/>
            <person name="Sharon I."/>
            <person name="Castelle C.J."/>
            <person name="Singh A."/>
            <person name="Wilkins M.J."/>
            <person name="Williams K.H."/>
            <person name="Banfield J.F."/>
        </authorList>
    </citation>
    <scope>NUCLEOTIDE SEQUENCE [LARGE SCALE GENOMIC DNA]</scope>
</reference>
<dbReference type="PANTHER" id="PTHR44068">
    <property type="entry name" value="ZGC:194242"/>
    <property type="match status" value="1"/>
</dbReference>
<dbReference type="AlphaFoldDB" id="A0A0G0PD58"/>
<evidence type="ECO:0000256" key="1">
    <source>
        <dbReference type="ARBA" id="ARBA00022679"/>
    </source>
</evidence>
<dbReference type="InterPro" id="IPR013216">
    <property type="entry name" value="Methyltransf_11"/>
</dbReference>
<accession>A0A0G0PD58</accession>
<evidence type="ECO:0000259" key="2">
    <source>
        <dbReference type="Pfam" id="PF08241"/>
    </source>
</evidence>
<dbReference type="InterPro" id="IPR050447">
    <property type="entry name" value="Erg6_SMT_methyltransf"/>
</dbReference>
<dbReference type="SUPFAM" id="SSF53335">
    <property type="entry name" value="S-adenosyl-L-methionine-dependent methyltransferases"/>
    <property type="match status" value="1"/>
</dbReference>
<dbReference type="PANTHER" id="PTHR44068:SF11">
    <property type="entry name" value="GERANYL DIPHOSPHATE 2-C-METHYLTRANSFERASE"/>
    <property type="match status" value="1"/>
</dbReference>
<comment type="caution">
    <text evidence="3">The sequence shown here is derived from an EMBL/GenBank/DDBJ whole genome shotgun (WGS) entry which is preliminary data.</text>
</comment>
<sequence length="274" mass="30873">MKKFSYNRRVWGEEDASLSVFSWASLKLGYILTALENVRGKVLDLGCGGGAYTRGIKNYRSDFHITGVDISKKSITYARKKDGDINYVLGSVYSLPFNKNFFDAVVSIDALEHFDNPSQAFKEVYRVLKPGGVFHFALPLEGDARTLMGLIYRLTGVNLKENQVGHVARFTYKEILEIAKSAGFRFVSNRFSVHGIIQIFDFINSAMIAAMGGNSHEPDFSLEKHVVKGNRKLLKIFVIPYKVILLIHFLESKLFSRIIGYSVNMTVKKHGKSI</sequence>